<dbReference type="InterPro" id="IPR010525">
    <property type="entry name" value="ARF_dom"/>
</dbReference>
<feature type="region of interest" description="Disordered" evidence="11">
    <location>
        <begin position="658"/>
        <end position="689"/>
    </location>
</feature>
<feature type="domain" description="TF-B3" evidence="12">
    <location>
        <begin position="135"/>
        <end position="237"/>
    </location>
</feature>
<dbReference type="SMART" id="SM01019">
    <property type="entry name" value="B3"/>
    <property type="match status" value="1"/>
</dbReference>
<dbReference type="PANTHER" id="PTHR31384">
    <property type="entry name" value="AUXIN RESPONSE FACTOR 4-RELATED"/>
    <property type="match status" value="1"/>
</dbReference>
<protein>
    <recommendedName>
        <fullName evidence="10">Auxin response factor</fullName>
    </recommendedName>
</protein>
<dbReference type="PANTHER" id="PTHR31384:SF132">
    <property type="entry name" value="AUXIN RESPONSE FACTOR"/>
    <property type="match status" value="1"/>
</dbReference>
<dbReference type="GO" id="GO:0051301">
    <property type="term" value="P:cell division"/>
    <property type="evidence" value="ECO:0007669"/>
    <property type="project" value="UniProtKB-ARBA"/>
</dbReference>
<dbReference type="FunFam" id="2.30.30.1040:FF:000002">
    <property type="entry name" value="Auxin response factor"/>
    <property type="match status" value="1"/>
</dbReference>
<evidence type="ECO:0000256" key="4">
    <source>
        <dbReference type="ARBA" id="ARBA00023015"/>
    </source>
</evidence>
<evidence type="ECO:0000259" key="12">
    <source>
        <dbReference type="PROSITE" id="PS50863"/>
    </source>
</evidence>
<name>A0AAE1VQD4_9SOLA</name>
<accession>A0AAE1VQD4</accession>
<feature type="region of interest" description="Disordered" evidence="11">
    <location>
        <begin position="779"/>
        <end position="824"/>
    </location>
</feature>
<evidence type="ECO:0000256" key="10">
    <source>
        <dbReference type="RuleBase" id="RU004561"/>
    </source>
</evidence>
<proteinExistence type="inferred from homology"/>
<dbReference type="InterPro" id="IPR003340">
    <property type="entry name" value="B3_DNA-bd"/>
</dbReference>
<dbReference type="FunFam" id="2.40.330.10:FF:000001">
    <property type="entry name" value="Auxin response factor"/>
    <property type="match status" value="1"/>
</dbReference>
<dbReference type="Proteomes" id="UP001291623">
    <property type="component" value="Unassembled WGS sequence"/>
</dbReference>
<dbReference type="SUPFAM" id="SSF101936">
    <property type="entry name" value="DNA-binding pseudobarrel domain"/>
    <property type="match status" value="1"/>
</dbReference>
<evidence type="ECO:0000256" key="2">
    <source>
        <dbReference type="ARBA" id="ARBA00007853"/>
    </source>
</evidence>
<keyword evidence="5 10" id="KW-0238">DNA-binding</keyword>
<comment type="function">
    <text evidence="9">Auxin response factors (ARFs) are transcriptional factors that bind specifically to the DNA sequence 5'-TGTCTC-3' found in the auxin-responsive promoter elements (AuxREs). Could act as transcriptional activator or repressor. Formation of heterodimers with Aux/IAA proteins may alter their ability to modulate early auxin response genes expression.</text>
</comment>
<evidence type="ECO:0000256" key="1">
    <source>
        <dbReference type="ARBA" id="ARBA00004123"/>
    </source>
</evidence>
<dbReference type="GO" id="GO:0009734">
    <property type="term" value="P:auxin-activated signaling pathway"/>
    <property type="evidence" value="ECO:0007669"/>
    <property type="project" value="UniProtKB-KW"/>
</dbReference>
<comment type="subcellular location">
    <subcellularLocation>
        <location evidence="1 10">Nucleus</location>
    </subcellularLocation>
</comment>
<dbReference type="InterPro" id="IPR015300">
    <property type="entry name" value="DNA-bd_pseudobarrel_sf"/>
</dbReference>
<keyword evidence="4 10" id="KW-0805">Transcription regulation</keyword>
<evidence type="ECO:0000313" key="13">
    <source>
        <dbReference type="EMBL" id="KAK4377557.1"/>
    </source>
</evidence>
<evidence type="ECO:0000256" key="5">
    <source>
        <dbReference type="ARBA" id="ARBA00023125"/>
    </source>
</evidence>
<dbReference type="EMBL" id="JAVYJV010000002">
    <property type="protein sequence ID" value="KAK4377557.1"/>
    <property type="molecule type" value="Genomic_DNA"/>
</dbReference>
<evidence type="ECO:0000256" key="7">
    <source>
        <dbReference type="ARBA" id="ARBA00023242"/>
    </source>
</evidence>
<dbReference type="GO" id="GO:0048829">
    <property type="term" value="P:root cap development"/>
    <property type="evidence" value="ECO:0007669"/>
    <property type="project" value="UniProtKB-ARBA"/>
</dbReference>
<comment type="similarity">
    <text evidence="2 10">Belongs to the ARF family.</text>
</comment>
<evidence type="ECO:0000256" key="8">
    <source>
        <dbReference type="ARBA" id="ARBA00023294"/>
    </source>
</evidence>
<evidence type="ECO:0000256" key="6">
    <source>
        <dbReference type="ARBA" id="ARBA00023163"/>
    </source>
</evidence>
<comment type="caution">
    <text evidence="13">The sequence shown here is derived from an EMBL/GenBank/DDBJ whole genome shotgun (WGS) entry which is preliminary data.</text>
</comment>
<dbReference type="GO" id="GO:0007389">
    <property type="term" value="P:pattern specification process"/>
    <property type="evidence" value="ECO:0007669"/>
    <property type="project" value="UniProtKB-ARBA"/>
</dbReference>
<keyword evidence="7 10" id="KW-0539">Nucleus</keyword>
<evidence type="ECO:0000313" key="14">
    <source>
        <dbReference type="Proteomes" id="UP001291623"/>
    </source>
</evidence>
<dbReference type="Gene3D" id="2.30.30.1040">
    <property type="match status" value="1"/>
</dbReference>
<dbReference type="Pfam" id="PF02362">
    <property type="entry name" value="B3"/>
    <property type="match status" value="1"/>
</dbReference>
<evidence type="ECO:0000256" key="11">
    <source>
        <dbReference type="SAM" id="MobiDB-lite"/>
    </source>
</evidence>
<dbReference type="PROSITE" id="PS50863">
    <property type="entry name" value="B3"/>
    <property type="match status" value="1"/>
</dbReference>
<dbReference type="Gene3D" id="2.40.330.10">
    <property type="entry name" value="DNA-binding pseudobarrel domain"/>
    <property type="match status" value="1"/>
</dbReference>
<gene>
    <name evidence="13" type="ORF">RND71_003853</name>
</gene>
<dbReference type="GO" id="GO:0006355">
    <property type="term" value="P:regulation of DNA-templated transcription"/>
    <property type="evidence" value="ECO:0007669"/>
    <property type="project" value="InterPro"/>
</dbReference>
<organism evidence="13 14">
    <name type="scientific">Anisodus tanguticus</name>
    <dbReference type="NCBI Taxonomy" id="243964"/>
    <lineage>
        <taxon>Eukaryota</taxon>
        <taxon>Viridiplantae</taxon>
        <taxon>Streptophyta</taxon>
        <taxon>Embryophyta</taxon>
        <taxon>Tracheophyta</taxon>
        <taxon>Spermatophyta</taxon>
        <taxon>Magnoliopsida</taxon>
        <taxon>eudicotyledons</taxon>
        <taxon>Gunneridae</taxon>
        <taxon>Pentapetalae</taxon>
        <taxon>asterids</taxon>
        <taxon>lamiids</taxon>
        <taxon>Solanales</taxon>
        <taxon>Solanaceae</taxon>
        <taxon>Solanoideae</taxon>
        <taxon>Hyoscyameae</taxon>
        <taxon>Anisodus</taxon>
    </lineage>
</organism>
<keyword evidence="14" id="KW-1185">Reference proteome</keyword>
<dbReference type="InterPro" id="IPR044835">
    <property type="entry name" value="ARF_plant"/>
</dbReference>
<dbReference type="GO" id="GO:0003677">
    <property type="term" value="F:DNA binding"/>
    <property type="evidence" value="ECO:0007669"/>
    <property type="project" value="UniProtKB-KW"/>
</dbReference>
<evidence type="ECO:0000256" key="3">
    <source>
        <dbReference type="ARBA" id="ARBA00011726"/>
    </source>
</evidence>
<dbReference type="CDD" id="cd10017">
    <property type="entry name" value="B3_DNA"/>
    <property type="match status" value="1"/>
</dbReference>
<keyword evidence="8 10" id="KW-0927">Auxin signaling pathway</keyword>
<comment type="subunit">
    <text evidence="3 10">Homodimers and heterodimers.</text>
</comment>
<sequence length="846" mass="94373">MVICISTESVNLKMITFMDSRDKVKEEENLLDSHLWHACAGTMVKIPPVNSIVFYFPQGHAEHACGSVEFRNDIRIPSYIPCRVSGIKYMADQETDEVFAKIRLTPVGHNEVEIADGEMVAKIGSDNNSYKPPSFAKTLTQSDANNGGGFSVPRYCADTIFPLLDYDVDPPVQTLIAKDVHGKTWQFRHIFRGTPKRHLLTTGWSTFVNAKKLVAGDSIVFLRDENEDVCVGIRRVKKEIASASETSSRWIPPVGNFVVPSGGFSAFLRDDENNSMSYGSTNSSGNLMNRGKVKAESVIEAANLAAIGQPFEVTFYPRDGTPEFFVKASCVKEALQIPWCSGMRFKMPFETEDSMMSWFMGTICSVQVADPSRWPDSPWRILQVTWDELNLLQNVKCVSPWLVDLVSNMPTIQFSPYEPSLKRLRLPQDPNFPFNGHLPMLGFPGNHLLRPNVPFGCLPNDTPVGMQGARHAQYGLSLRDLHPNKLNSSLFSLGLPPLDCAGATPSPSNSTMIPQPSTSHHMSCLLTLGSSTQTMEKSDCEKAPQLVLFGQPIIIEHQISSSSGDTVSPDRVGNSSSDEKACKKDRLPCESFQSEHSVEIGHCKVFIESKDVEKTLDLSLLGSYEELYRKLSNIPGIEISEMLNHVIYPDITGAVKQLGDEPFSKPKNEDVDASDSEPKNDAEEEHLKTVPVKPQDKKFFVRYPLMHHVHMSCYTNIDVFKELKDTFTERHQCDCALQFPYIVTLAKMNTITNPNPKHCRKRIATPALKSTIAAAQENQEDDFDDFSSTPPAMPKVTRQNGVIGSESPPQKKLKQLSVGTSSPKKKKILSRYSSNIYEYSLWKENN</sequence>
<dbReference type="GO" id="GO:0005634">
    <property type="term" value="C:nucleus"/>
    <property type="evidence" value="ECO:0007669"/>
    <property type="project" value="UniProtKB-SubCell"/>
</dbReference>
<dbReference type="AlphaFoldDB" id="A0AAE1VQD4"/>
<feature type="region of interest" description="Disordered" evidence="11">
    <location>
        <begin position="560"/>
        <end position="580"/>
    </location>
</feature>
<reference evidence="13" key="1">
    <citation type="submission" date="2023-12" db="EMBL/GenBank/DDBJ databases">
        <title>Genome assembly of Anisodus tanguticus.</title>
        <authorList>
            <person name="Wang Y.-J."/>
        </authorList>
    </citation>
    <scope>NUCLEOTIDE SEQUENCE</scope>
    <source>
        <strain evidence="13">KB-2021</strain>
        <tissue evidence="13">Leaf</tissue>
    </source>
</reference>
<keyword evidence="6 10" id="KW-0804">Transcription</keyword>
<dbReference type="Pfam" id="PF06507">
    <property type="entry name" value="ARF_AD"/>
    <property type="match status" value="1"/>
</dbReference>
<evidence type="ECO:0000256" key="9">
    <source>
        <dbReference type="ARBA" id="ARBA00037697"/>
    </source>
</evidence>